<keyword evidence="2" id="KW-0732">Signal</keyword>
<dbReference type="AlphaFoldDB" id="A0A518ARR2"/>
<dbReference type="KEGG" id="amuc:Pan181_36200"/>
<proteinExistence type="predicted"/>
<organism evidence="3 4">
    <name type="scientific">Aeoliella mucimassa</name>
    <dbReference type="NCBI Taxonomy" id="2527972"/>
    <lineage>
        <taxon>Bacteria</taxon>
        <taxon>Pseudomonadati</taxon>
        <taxon>Planctomycetota</taxon>
        <taxon>Planctomycetia</taxon>
        <taxon>Pirellulales</taxon>
        <taxon>Lacipirellulaceae</taxon>
        <taxon>Aeoliella</taxon>
    </lineage>
</organism>
<sequence length="294" mass="30324" precursor="true">MLTHLSRTSLLFAAILLAAGSPSWADTEAETTAPEAAPAVEEKATEVEEAPAAEEAEPAPAVEDVAEDAIVDLFEAREAGQIEVKFIAKSDHEGRILITNKLPHGVKVRMPEAFVGDPVVAQFGGGGGMGGGGGGFGGGGGGGNQSVGGGGGGMGGGGMGGGGGVFSVAPERITKIEVPLLCLDHGKKDPSSSKPYNLRPVDPSSDRPEVIELLKAFGKGQLQHNAAQAAAWHLNNDLSWQELAAKLTGTRRNISRSPYFSRFELQAAYAYANEAARLASEAEVTTPGDTYESK</sequence>
<gene>
    <name evidence="3" type="ORF">Pan181_36200</name>
</gene>
<dbReference type="RefSeq" id="WP_197528452.1">
    <property type="nucleotide sequence ID" value="NZ_CP036278.1"/>
</dbReference>
<evidence type="ECO:0000313" key="4">
    <source>
        <dbReference type="Proteomes" id="UP000315750"/>
    </source>
</evidence>
<evidence type="ECO:0000313" key="3">
    <source>
        <dbReference type="EMBL" id="QDU57404.1"/>
    </source>
</evidence>
<keyword evidence="4" id="KW-1185">Reference proteome</keyword>
<dbReference type="Proteomes" id="UP000315750">
    <property type="component" value="Chromosome"/>
</dbReference>
<feature type="compositionally biased region" description="Low complexity" evidence="1">
    <location>
        <begin position="30"/>
        <end position="39"/>
    </location>
</feature>
<name>A0A518ARR2_9BACT</name>
<reference evidence="3 4" key="1">
    <citation type="submission" date="2019-02" db="EMBL/GenBank/DDBJ databases">
        <title>Deep-cultivation of Planctomycetes and their phenomic and genomic characterization uncovers novel biology.</title>
        <authorList>
            <person name="Wiegand S."/>
            <person name="Jogler M."/>
            <person name="Boedeker C."/>
            <person name="Pinto D."/>
            <person name="Vollmers J."/>
            <person name="Rivas-Marin E."/>
            <person name="Kohn T."/>
            <person name="Peeters S.H."/>
            <person name="Heuer A."/>
            <person name="Rast P."/>
            <person name="Oberbeckmann S."/>
            <person name="Bunk B."/>
            <person name="Jeske O."/>
            <person name="Meyerdierks A."/>
            <person name="Storesund J.E."/>
            <person name="Kallscheuer N."/>
            <person name="Luecker S."/>
            <person name="Lage O.M."/>
            <person name="Pohl T."/>
            <person name="Merkel B.J."/>
            <person name="Hornburger P."/>
            <person name="Mueller R.-W."/>
            <person name="Bruemmer F."/>
            <person name="Labrenz M."/>
            <person name="Spormann A.M."/>
            <person name="Op den Camp H."/>
            <person name="Overmann J."/>
            <person name="Amann R."/>
            <person name="Jetten M.S.M."/>
            <person name="Mascher T."/>
            <person name="Medema M.H."/>
            <person name="Devos D.P."/>
            <person name="Kaster A.-K."/>
            <person name="Ovreas L."/>
            <person name="Rohde M."/>
            <person name="Galperin M.Y."/>
            <person name="Jogler C."/>
        </authorList>
    </citation>
    <scope>NUCLEOTIDE SEQUENCE [LARGE SCALE GENOMIC DNA]</scope>
    <source>
        <strain evidence="3 4">Pan181</strain>
    </source>
</reference>
<evidence type="ECO:0000256" key="2">
    <source>
        <dbReference type="SAM" id="SignalP"/>
    </source>
</evidence>
<feature type="region of interest" description="Disordered" evidence="1">
    <location>
        <begin position="26"/>
        <end position="63"/>
    </location>
</feature>
<feature type="chain" id="PRO_5022135526" evidence="2">
    <location>
        <begin position="26"/>
        <end position="294"/>
    </location>
</feature>
<dbReference type="EMBL" id="CP036278">
    <property type="protein sequence ID" value="QDU57404.1"/>
    <property type="molecule type" value="Genomic_DNA"/>
</dbReference>
<protein>
    <submittedName>
        <fullName evidence="3">Uncharacterized protein</fullName>
    </submittedName>
</protein>
<accession>A0A518ARR2</accession>
<feature type="compositionally biased region" description="Acidic residues" evidence="1">
    <location>
        <begin position="47"/>
        <end position="57"/>
    </location>
</feature>
<feature type="signal peptide" evidence="2">
    <location>
        <begin position="1"/>
        <end position="25"/>
    </location>
</feature>
<evidence type="ECO:0000256" key="1">
    <source>
        <dbReference type="SAM" id="MobiDB-lite"/>
    </source>
</evidence>
<feature type="region of interest" description="Disordered" evidence="1">
    <location>
        <begin position="186"/>
        <end position="205"/>
    </location>
</feature>